<dbReference type="PANTHER" id="PTHR12901">
    <property type="entry name" value="SPERM PROTEIN HOMOLOG"/>
    <property type="match status" value="1"/>
</dbReference>
<dbReference type="EMBL" id="LANP01000001">
    <property type="protein sequence ID" value="KJV57477.1"/>
    <property type="molecule type" value="Genomic_DNA"/>
</dbReference>
<proteinExistence type="inferred from homology"/>
<reference evidence="3 4" key="1">
    <citation type="submission" date="2015-02" db="EMBL/GenBank/DDBJ databases">
        <title>Genome Sequencing of Rickettsiales.</title>
        <authorList>
            <person name="Daugherty S.C."/>
            <person name="Su Q."/>
            <person name="Abolude K."/>
            <person name="Beier-Sexton M."/>
            <person name="Carlyon J.A."/>
            <person name="Carter R."/>
            <person name="Day N.P."/>
            <person name="Dumler S.J."/>
            <person name="Dyachenko V."/>
            <person name="Godinez A."/>
            <person name="Kurtti T.J."/>
            <person name="Lichay M."/>
            <person name="Mullins K.E."/>
            <person name="Ott S."/>
            <person name="Pappas-Brown V."/>
            <person name="Paris D.H."/>
            <person name="Patel P."/>
            <person name="Richards A.L."/>
            <person name="Sadzewicz L."/>
            <person name="Sears K."/>
            <person name="Seidman D."/>
            <person name="Sengamalay N."/>
            <person name="Stenos J."/>
            <person name="Tallon L.J."/>
            <person name="Vincent G."/>
            <person name="Fraser C.M."/>
            <person name="Munderloh U."/>
            <person name="Dunning-Hotopp J.C."/>
        </authorList>
    </citation>
    <scope>NUCLEOTIDE SEQUENCE [LARGE SCALE GENOMIC DNA]</scope>
    <source>
        <strain evidence="3 4">Fuller</strain>
    </source>
</reference>
<dbReference type="RefSeq" id="WP_045796856.1">
    <property type="nucleotide sequence ID" value="NZ_LANP01000001.1"/>
</dbReference>
<dbReference type="Gene3D" id="3.30.530.20">
    <property type="match status" value="1"/>
</dbReference>
<dbReference type="PANTHER" id="PTHR12901:SF10">
    <property type="entry name" value="COENZYME Q-BINDING PROTEIN COQ10, MITOCHONDRIAL"/>
    <property type="match status" value="1"/>
</dbReference>
<dbReference type="Pfam" id="PF03364">
    <property type="entry name" value="Polyketide_cyc"/>
    <property type="match status" value="1"/>
</dbReference>
<dbReference type="CDD" id="cd07813">
    <property type="entry name" value="COQ10p_like"/>
    <property type="match status" value="1"/>
</dbReference>
<evidence type="ECO:0000313" key="3">
    <source>
        <dbReference type="EMBL" id="KJV57477.1"/>
    </source>
</evidence>
<dbReference type="STRING" id="1359168.OCHUTO_0011"/>
<dbReference type="InterPro" id="IPR044996">
    <property type="entry name" value="COQ10-like"/>
</dbReference>
<comment type="caution">
    <text evidence="3">The sequence shown here is derived from an EMBL/GenBank/DDBJ whole genome shotgun (WGS) entry which is preliminary data.</text>
</comment>
<dbReference type="Proteomes" id="UP000033616">
    <property type="component" value="Unassembled WGS sequence"/>
</dbReference>
<dbReference type="AlphaFoldDB" id="A0A0F3MPT5"/>
<keyword evidence="4" id="KW-1185">Reference proteome</keyword>
<sequence>MLFFNKAKFLPYSSKNLYQLVLDIESYPQFIPYCSAVEIIKKNSKFIIADLTIKFKLFSDRYRSLVMLQSNNKNYSIIVKSIGEGPILHLSNIWKFQFQEQQNTLVTLDLKLTLKSIILEKFIKLVADDIAYKTMIAFENRAKQTYGKTTTFKNF</sequence>
<feature type="domain" description="Coenzyme Q-binding protein COQ10 START" evidence="2">
    <location>
        <begin position="11"/>
        <end position="138"/>
    </location>
</feature>
<accession>A0A0F3MPT5</accession>
<comment type="similarity">
    <text evidence="1">Belongs to the ribosome association toxin RatA family.</text>
</comment>
<protein>
    <submittedName>
        <fullName evidence="3">Polyketide cyclase / dehydrase and lipid transport family protein</fullName>
    </submittedName>
</protein>
<evidence type="ECO:0000313" key="4">
    <source>
        <dbReference type="Proteomes" id="UP000033616"/>
    </source>
</evidence>
<dbReference type="OrthoDB" id="9804759at2"/>
<dbReference type="InterPro" id="IPR005031">
    <property type="entry name" value="COQ10_START"/>
</dbReference>
<organism evidence="3 4">
    <name type="scientific">Orientia chuto str. Dubai</name>
    <dbReference type="NCBI Taxonomy" id="1359168"/>
    <lineage>
        <taxon>Bacteria</taxon>
        <taxon>Pseudomonadati</taxon>
        <taxon>Pseudomonadota</taxon>
        <taxon>Alphaproteobacteria</taxon>
        <taxon>Rickettsiales</taxon>
        <taxon>Rickettsiaceae</taxon>
        <taxon>Rickettsieae</taxon>
        <taxon>Orientia</taxon>
    </lineage>
</organism>
<dbReference type="GO" id="GO:0048039">
    <property type="term" value="F:ubiquinone binding"/>
    <property type="evidence" value="ECO:0007669"/>
    <property type="project" value="InterPro"/>
</dbReference>
<dbReference type="GO" id="GO:0045333">
    <property type="term" value="P:cellular respiration"/>
    <property type="evidence" value="ECO:0007669"/>
    <property type="project" value="InterPro"/>
</dbReference>
<dbReference type="SUPFAM" id="SSF55961">
    <property type="entry name" value="Bet v1-like"/>
    <property type="match status" value="1"/>
</dbReference>
<evidence type="ECO:0000259" key="2">
    <source>
        <dbReference type="Pfam" id="PF03364"/>
    </source>
</evidence>
<gene>
    <name evidence="3" type="ORF">OCHUTO_0011</name>
</gene>
<dbReference type="PATRIC" id="fig|1359168.3.peg.13"/>
<dbReference type="InterPro" id="IPR023393">
    <property type="entry name" value="START-like_dom_sf"/>
</dbReference>
<name>A0A0F3MPT5_9RICK</name>
<evidence type="ECO:0000256" key="1">
    <source>
        <dbReference type="ARBA" id="ARBA00008918"/>
    </source>
</evidence>